<proteinExistence type="predicted"/>
<reference evidence="1 2" key="1">
    <citation type="submission" date="2014-04" db="EMBL/GenBank/DDBJ databases">
        <authorList>
            <consortium name="DOE Joint Genome Institute"/>
            <person name="Kuo A."/>
            <person name="Kohler A."/>
            <person name="Costa M.D."/>
            <person name="Nagy L.G."/>
            <person name="Floudas D."/>
            <person name="Copeland A."/>
            <person name="Barry K.W."/>
            <person name="Cichocki N."/>
            <person name="Veneault-Fourrey C."/>
            <person name="LaButti K."/>
            <person name="Lindquist E.A."/>
            <person name="Lipzen A."/>
            <person name="Lundell T."/>
            <person name="Morin E."/>
            <person name="Murat C."/>
            <person name="Sun H."/>
            <person name="Tunlid A."/>
            <person name="Henrissat B."/>
            <person name="Grigoriev I.V."/>
            <person name="Hibbett D.S."/>
            <person name="Martin F."/>
            <person name="Nordberg H.P."/>
            <person name="Cantor M.N."/>
            <person name="Hua S.X."/>
        </authorList>
    </citation>
    <scope>NUCLEOTIDE SEQUENCE [LARGE SCALE GENOMIC DNA]</scope>
    <source>
        <strain evidence="1 2">Marx 270</strain>
    </source>
</reference>
<name>A0A0C3PSG5_PISTI</name>
<sequence length="155" mass="17957">ITAWDFRNGPCCTSDNFLVDLQGYGCSEWNKSAAQVFAMEYLKCYKGENYTLEYVAEAWLTHVAGMKAQYKHSQQDKATHKDHKVLHWRCQRKQEVCLSLYKCHLDTAYQYAEIKDQAVRVVQSLSLDGMSSDELDHEGHSGEATYFILDKDWRS</sequence>
<dbReference type="InParanoid" id="A0A0C3PSG5"/>
<evidence type="ECO:0000313" key="1">
    <source>
        <dbReference type="EMBL" id="KIO12086.1"/>
    </source>
</evidence>
<evidence type="ECO:0000313" key="2">
    <source>
        <dbReference type="Proteomes" id="UP000054217"/>
    </source>
</evidence>
<keyword evidence="2" id="KW-1185">Reference proteome</keyword>
<accession>A0A0C3PSG5</accession>
<dbReference type="STRING" id="870435.A0A0C3PSG5"/>
<dbReference type="Proteomes" id="UP000054217">
    <property type="component" value="Unassembled WGS sequence"/>
</dbReference>
<dbReference type="HOGENOM" id="CLU_1699751_0_0_1"/>
<organism evidence="1 2">
    <name type="scientific">Pisolithus tinctorius Marx 270</name>
    <dbReference type="NCBI Taxonomy" id="870435"/>
    <lineage>
        <taxon>Eukaryota</taxon>
        <taxon>Fungi</taxon>
        <taxon>Dikarya</taxon>
        <taxon>Basidiomycota</taxon>
        <taxon>Agaricomycotina</taxon>
        <taxon>Agaricomycetes</taxon>
        <taxon>Agaricomycetidae</taxon>
        <taxon>Boletales</taxon>
        <taxon>Sclerodermatineae</taxon>
        <taxon>Pisolithaceae</taxon>
        <taxon>Pisolithus</taxon>
    </lineage>
</organism>
<gene>
    <name evidence="1" type="ORF">M404DRAFT_126060</name>
</gene>
<feature type="non-terminal residue" evidence="1">
    <location>
        <position position="1"/>
    </location>
</feature>
<dbReference type="AlphaFoldDB" id="A0A0C3PSG5"/>
<dbReference type="EMBL" id="KN831948">
    <property type="protein sequence ID" value="KIO12086.1"/>
    <property type="molecule type" value="Genomic_DNA"/>
</dbReference>
<protein>
    <submittedName>
        <fullName evidence="1">Uncharacterized protein</fullName>
    </submittedName>
</protein>
<dbReference type="OrthoDB" id="3267228at2759"/>
<reference evidence="2" key="2">
    <citation type="submission" date="2015-01" db="EMBL/GenBank/DDBJ databases">
        <title>Evolutionary Origins and Diversification of the Mycorrhizal Mutualists.</title>
        <authorList>
            <consortium name="DOE Joint Genome Institute"/>
            <consortium name="Mycorrhizal Genomics Consortium"/>
            <person name="Kohler A."/>
            <person name="Kuo A."/>
            <person name="Nagy L.G."/>
            <person name="Floudas D."/>
            <person name="Copeland A."/>
            <person name="Barry K.W."/>
            <person name="Cichocki N."/>
            <person name="Veneault-Fourrey C."/>
            <person name="LaButti K."/>
            <person name="Lindquist E.A."/>
            <person name="Lipzen A."/>
            <person name="Lundell T."/>
            <person name="Morin E."/>
            <person name="Murat C."/>
            <person name="Riley R."/>
            <person name="Ohm R."/>
            <person name="Sun H."/>
            <person name="Tunlid A."/>
            <person name="Henrissat B."/>
            <person name="Grigoriev I.V."/>
            <person name="Hibbett D.S."/>
            <person name="Martin F."/>
        </authorList>
    </citation>
    <scope>NUCLEOTIDE SEQUENCE [LARGE SCALE GENOMIC DNA]</scope>
    <source>
        <strain evidence="2">Marx 270</strain>
    </source>
</reference>